<dbReference type="EMBL" id="JAHRIP010066696">
    <property type="protein sequence ID" value="MEQ2306951.1"/>
    <property type="molecule type" value="Genomic_DNA"/>
</dbReference>
<proteinExistence type="predicted"/>
<sequence>MEKERGRQVPKVNELGLKPLTAAARTVASVHESHTLPLRYCRTRICVFLHHPSSLFHRIPRGARHSRGRGQGRTRLLGGRCRTRAPGPGNAHK</sequence>
<accession>A0ABV0ZLR2</accession>
<organism evidence="2 3">
    <name type="scientific">Ameca splendens</name>
    <dbReference type="NCBI Taxonomy" id="208324"/>
    <lineage>
        <taxon>Eukaryota</taxon>
        <taxon>Metazoa</taxon>
        <taxon>Chordata</taxon>
        <taxon>Craniata</taxon>
        <taxon>Vertebrata</taxon>
        <taxon>Euteleostomi</taxon>
        <taxon>Actinopterygii</taxon>
        <taxon>Neopterygii</taxon>
        <taxon>Teleostei</taxon>
        <taxon>Neoteleostei</taxon>
        <taxon>Acanthomorphata</taxon>
        <taxon>Ovalentaria</taxon>
        <taxon>Atherinomorphae</taxon>
        <taxon>Cyprinodontiformes</taxon>
        <taxon>Goodeidae</taxon>
        <taxon>Ameca</taxon>
    </lineage>
</organism>
<protein>
    <submittedName>
        <fullName evidence="2">Uncharacterized protein</fullName>
    </submittedName>
</protein>
<comment type="caution">
    <text evidence="2">The sequence shown here is derived from an EMBL/GenBank/DDBJ whole genome shotgun (WGS) entry which is preliminary data.</text>
</comment>
<feature type="region of interest" description="Disordered" evidence="1">
    <location>
        <begin position="62"/>
        <end position="93"/>
    </location>
</feature>
<dbReference type="Proteomes" id="UP001469553">
    <property type="component" value="Unassembled WGS sequence"/>
</dbReference>
<evidence type="ECO:0000313" key="3">
    <source>
        <dbReference type="Proteomes" id="UP001469553"/>
    </source>
</evidence>
<evidence type="ECO:0000256" key="1">
    <source>
        <dbReference type="SAM" id="MobiDB-lite"/>
    </source>
</evidence>
<feature type="compositionally biased region" description="Basic residues" evidence="1">
    <location>
        <begin position="62"/>
        <end position="72"/>
    </location>
</feature>
<keyword evidence="3" id="KW-1185">Reference proteome</keyword>
<reference evidence="2 3" key="1">
    <citation type="submission" date="2021-06" db="EMBL/GenBank/DDBJ databases">
        <authorList>
            <person name="Palmer J.M."/>
        </authorList>
    </citation>
    <scope>NUCLEOTIDE SEQUENCE [LARGE SCALE GENOMIC DNA]</scope>
    <source>
        <strain evidence="2 3">AS_MEX2019</strain>
        <tissue evidence="2">Muscle</tissue>
    </source>
</reference>
<gene>
    <name evidence="2" type="ORF">AMECASPLE_013291</name>
</gene>
<evidence type="ECO:0000313" key="2">
    <source>
        <dbReference type="EMBL" id="MEQ2306951.1"/>
    </source>
</evidence>
<name>A0ABV0ZLR2_9TELE</name>